<gene>
    <name evidence="1" type="ORF">E0H73_38865</name>
</gene>
<evidence type="ECO:0000313" key="2">
    <source>
        <dbReference type="Proteomes" id="UP000291144"/>
    </source>
</evidence>
<dbReference type="InterPro" id="IPR029045">
    <property type="entry name" value="ClpP/crotonase-like_dom_sf"/>
</dbReference>
<dbReference type="Proteomes" id="UP000291144">
    <property type="component" value="Unassembled WGS sequence"/>
</dbReference>
<dbReference type="PANTHER" id="PTHR11941:SF54">
    <property type="entry name" value="ENOYL-COA HYDRATASE, MITOCHONDRIAL"/>
    <property type="match status" value="1"/>
</dbReference>
<dbReference type="Gene3D" id="3.90.226.10">
    <property type="entry name" value="2-enoyl-CoA Hydratase, Chain A, domain 1"/>
    <property type="match status" value="1"/>
</dbReference>
<dbReference type="AlphaFoldDB" id="A0A4V2M987"/>
<evidence type="ECO:0000313" key="1">
    <source>
        <dbReference type="EMBL" id="TCC54412.1"/>
    </source>
</evidence>
<name>A0A4V2M987_9ACTN</name>
<organism evidence="1 2">
    <name type="scientific">Kribbella pittospori</name>
    <dbReference type="NCBI Taxonomy" id="722689"/>
    <lineage>
        <taxon>Bacteria</taxon>
        <taxon>Bacillati</taxon>
        <taxon>Actinomycetota</taxon>
        <taxon>Actinomycetes</taxon>
        <taxon>Propionibacteriales</taxon>
        <taxon>Kribbellaceae</taxon>
        <taxon>Kribbella</taxon>
    </lineage>
</organism>
<dbReference type="SUPFAM" id="SSF52096">
    <property type="entry name" value="ClpP/crotonase"/>
    <property type="match status" value="1"/>
</dbReference>
<reference evidence="1 2" key="1">
    <citation type="submission" date="2019-02" db="EMBL/GenBank/DDBJ databases">
        <title>Kribbella capetownensis sp. nov. and Kribbella speibonae sp. nov., isolated from soil.</title>
        <authorList>
            <person name="Curtis S.M."/>
            <person name="Norton I."/>
            <person name="Everest G.J."/>
            <person name="Meyers P.R."/>
        </authorList>
    </citation>
    <scope>NUCLEOTIDE SEQUENCE [LARGE SCALE GENOMIC DNA]</scope>
    <source>
        <strain evidence="1 2">NRRL B-24813</strain>
    </source>
</reference>
<keyword evidence="1" id="KW-0413">Isomerase</keyword>
<dbReference type="PANTHER" id="PTHR11941">
    <property type="entry name" value="ENOYL-COA HYDRATASE-RELATED"/>
    <property type="match status" value="1"/>
</dbReference>
<dbReference type="GO" id="GO:0016853">
    <property type="term" value="F:isomerase activity"/>
    <property type="evidence" value="ECO:0007669"/>
    <property type="project" value="UniProtKB-KW"/>
</dbReference>
<dbReference type="CDD" id="cd06558">
    <property type="entry name" value="crotonase-like"/>
    <property type="match status" value="1"/>
</dbReference>
<keyword evidence="2" id="KW-1185">Reference proteome</keyword>
<sequence length="278" mass="30335">MVELPSLRIRDQDGVRYVDFAHPPMNLLDADLVSQLAELVGVLEHDRTTRVVVFGSADPDYFLAHYDIEDLLDRTAPPTRPGGLKPFHQLLERYRQLPQVTIGRVEARARGAGSEFLLALDMRFAASGSAVLGQFEVAVGLLPGGAGTQNLPSLIGHARALEVIIGGADVDADLAERYGWVNRSLPADQLPEFVDALARRIARFPADAVQRAKRSVQLAAGGRYEGLQEEAHLFNELLALPDTRSRMKAFLEAGGQTRQGELDLTWLLGDTPPLPDAS</sequence>
<accession>A0A4V2M987</accession>
<dbReference type="Pfam" id="PF00378">
    <property type="entry name" value="ECH_1"/>
    <property type="match status" value="1"/>
</dbReference>
<proteinExistence type="predicted"/>
<dbReference type="InterPro" id="IPR001753">
    <property type="entry name" value="Enoyl-CoA_hydra/iso"/>
</dbReference>
<protein>
    <submittedName>
        <fullName evidence="1">Enoyl-CoA hydratase/isomerase family protein</fullName>
    </submittedName>
</protein>
<dbReference type="GO" id="GO:0006635">
    <property type="term" value="P:fatty acid beta-oxidation"/>
    <property type="evidence" value="ECO:0007669"/>
    <property type="project" value="TreeGrafter"/>
</dbReference>
<dbReference type="OrthoDB" id="9775794at2"/>
<comment type="caution">
    <text evidence="1">The sequence shown here is derived from an EMBL/GenBank/DDBJ whole genome shotgun (WGS) entry which is preliminary data.</text>
</comment>
<dbReference type="EMBL" id="SJKB01000019">
    <property type="protein sequence ID" value="TCC54412.1"/>
    <property type="molecule type" value="Genomic_DNA"/>
</dbReference>
<dbReference type="RefSeq" id="WP_131365144.1">
    <property type="nucleotide sequence ID" value="NZ_SJKB01000019.1"/>
</dbReference>